<evidence type="ECO:0000256" key="5">
    <source>
        <dbReference type="ARBA" id="ARBA00022833"/>
    </source>
</evidence>
<keyword evidence="8" id="KW-1133">Transmembrane helix</keyword>
<comment type="similarity">
    <text evidence="2">Belongs to the PPR family. P subfamily.</text>
</comment>
<organism evidence="10 12">
    <name type="scientific">Rotaria magnacalcarata</name>
    <dbReference type="NCBI Taxonomy" id="392030"/>
    <lineage>
        <taxon>Eukaryota</taxon>
        <taxon>Metazoa</taxon>
        <taxon>Spiralia</taxon>
        <taxon>Gnathifera</taxon>
        <taxon>Rotifera</taxon>
        <taxon>Eurotatoria</taxon>
        <taxon>Bdelloidea</taxon>
        <taxon>Philodinida</taxon>
        <taxon>Philodinidae</taxon>
        <taxon>Rotaria</taxon>
    </lineage>
</organism>
<dbReference type="EMBL" id="CAJOBG010001393">
    <property type="protein sequence ID" value="CAF3924637.1"/>
    <property type="molecule type" value="Genomic_DNA"/>
</dbReference>
<evidence type="ECO:0000256" key="2">
    <source>
        <dbReference type="ARBA" id="ARBA00007626"/>
    </source>
</evidence>
<dbReference type="Proteomes" id="UP000663856">
    <property type="component" value="Unassembled WGS sequence"/>
</dbReference>
<dbReference type="GO" id="GO:0097745">
    <property type="term" value="P:mitochondrial tRNA 5'-end processing"/>
    <property type="evidence" value="ECO:0007669"/>
    <property type="project" value="TreeGrafter"/>
</dbReference>
<keyword evidence="13" id="KW-1185">Reference proteome</keyword>
<dbReference type="Pfam" id="PF16953">
    <property type="entry name" value="PRORP"/>
    <property type="match status" value="1"/>
</dbReference>
<evidence type="ECO:0000256" key="1">
    <source>
        <dbReference type="ARBA" id="ARBA00004173"/>
    </source>
</evidence>
<dbReference type="EMBL" id="CAJNRF010001486">
    <property type="protein sequence ID" value="CAF2012246.1"/>
    <property type="molecule type" value="Genomic_DNA"/>
</dbReference>
<evidence type="ECO:0000256" key="3">
    <source>
        <dbReference type="ARBA" id="ARBA00022723"/>
    </source>
</evidence>
<dbReference type="AlphaFoldDB" id="A0A816MI47"/>
<dbReference type="PANTHER" id="PTHR13547">
    <property type="match status" value="1"/>
</dbReference>
<dbReference type="Proteomes" id="UP000663866">
    <property type="component" value="Unassembled WGS sequence"/>
</dbReference>
<evidence type="ECO:0000313" key="13">
    <source>
        <dbReference type="Proteomes" id="UP000663866"/>
    </source>
</evidence>
<protein>
    <recommendedName>
        <fullName evidence="9">PRORP domain-containing protein</fullName>
    </recommendedName>
</protein>
<dbReference type="PANTHER" id="PTHR13547:SF1">
    <property type="entry name" value="MITOCHONDRIAL RIBONUCLEASE P CATALYTIC SUBUNIT"/>
    <property type="match status" value="1"/>
</dbReference>
<gene>
    <name evidence="11" type="ORF">OVN521_LOCUS10781</name>
    <name evidence="10" type="ORF">WKI299_LOCUS5286</name>
</gene>
<evidence type="ECO:0000313" key="10">
    <source>
        <dbReference type="EMBL" id="CAF2012246.1"/>
    </source>
</evidence>
<dbReference type="GO" id="GO:0001682">
    <property type="term" value="P:tRNA 5'-leader removal"/>
    <property type="evidence" value="ECO:0007669"/>
    <property type="project" value="TreeGrafter"/>
</dbReference>
<keyword evidence="8" id="KW-0472">Membrane</keyword>
<dbReference type="GO" id="GO:0030678">
    <property type="term" value="C:mitochondrial ribonuclease P complex"/>
    <property type="evidence" value="ECO:0007669"/>
    <property type="project" value="TreeGrafter"/>
</dbReference>
<keyword evidence="4" id="KW-0378">Hydrolase</keyword>
<evidence type="ECO:0000256" key="8">
    <source>
        <dbReference type="SAM" id="Phobius"/>
    </source>
</evidence>
<proteinExistence type="inferred from homology"/>
<keyword evidence="3" id="KW-0479">Metal-binding</keyword>
<name>A0A816MI47_9BILA</name>
<keyword evidence="7" id="KW-0496">Mitochondrion</keyword>
<feature type="domain" description="PRORP" evidence="9">
    <location>
        <begin position="361"/>
        <end position="595"/>
    </location>
</feature>
<accession>A0A816MI47</accession>
<comment type="caution">
    <text evidence="10">The sequence shown here is derived from an EMBL/GenBank/DDBJ whole genome shotgun (WGS) entry which is preliminary data.</text>
</comment>
<sequence>MLLHYQRRLLLNLCRQTVSISNDIQSVYHSENSKTIQIRHVTSNTPIKKRILLKINTVLNEAEYLIGTQNNSDVTSIGCLNNELILSERMVKFPFHYRCLLEQQLAICQDRWVTNDEWQELYNIVGETTKPIFGSVTMLVCVQLKHIERGRSLYEFIQGRYPGLLTSTSTTYTAFMNLLALDFFTLSGKKHGQDYSLHEKEICDVYEKCVRDKKQSIVASTAALGIIKGLCVTRLWHEAYSYLPFTNDDDQLQAMTEVCLAALHNDDIDTAIKLVKNFKNPPPSDSAAATISSVLSDMIRDMFRNLNEKNEKSYEFIQHLFQYLSTLDYFIEKSAIDEIKTFFSKYTSNVFNHGITMVYPNGVCKQLPGFSLTSGDLTDDEFKYLLDYLKETAYTEKEVYNTATPIEFEKLQAVLARNKFTMIVDGLNILYGIDRFATDPVSSMVKTINFLKNLRVSRAQMLFIARKHALSRIPHDIQRDLRSTCEVFLVDNTSRDDWFVLYAALYSRAYVLTSDILRKERGISSKSTPAKDTQVNDKLQKWLYRYQYMFVRQANQTFFKPPMAYKLRAQYKDNVWLIPYFSEKPQSLGQRPDNWFFVYKTSDYKPTSPLTPKHQSAKESFSVKQEKQSLDIEGKKLMDNWWTSFCILVLYAILSHSQTNIPLTEPKLTSITAVNSTALTVTWVFANATYDQSDLIRITIKFYEFYYNYGPVNTSISYTFTATNKTITSFTRNFDLVNAFYYVCLSSNSTNVNASSPLAKTTCLLERTCSRANSSICSQIPFVIISNGASSSNSLNININWLKQLPYTQNGATVQLINNSATGTLSTSTENNTYAIQTYQFSSLQSNTSYTAYIIVNYTIFGGILTDAINYTISTSRASNIFSTGDSFIFMICSMFLVFSIY</sequence>
<evidence type="ECO:0000313" key="11">
    <source>
        <dbReference type="EMBL" id="CAF3924637.1"/>
    </source>
</evidence>
<evidence type="ECO:0000259" key="9">
    <source>
        <dbReference type="Pfam" id="PF16953"/>
    </source>
</evidence>
<evidence type="ECO:0000256" key="7">
    <source>
        <dbReference type="ARBA" id="ARBA00023128"/>
    </source>
</evidence>
<evidence type="ECO:0000313" key="12">
    <source>
        <dbReference type="Proteomes" id="UP000663856"/>
    </source>
</evidence>
<comment type="subcellular location">
    <subcellularLocation>
        <location evidence="1">Mitochondrion</location>
    </subcellularLocation>
</comment>
<evidence type="ECO:0000256" key="4">
    <source>
        <dbReference type="ARBA" id="ARBA00022801"/>
    </source>
</evidence>
<keyword evidence="6" id="KW-0809">Transit peptide</keyword>
<feature type="transmembrane region" description="Helical" evidence="8">
    <location>
        <begin position="881"/>
        <end position="901"/>
    </location>
</feature>
<dbReference type="GO" id="GO:0046872">
    <property type="term" value="F:metal ion binding"/>
    <property type="evidence" value="ECO:0007669"/>
    <property type="project" value="UniProtKB-KW"/>
</dbReference>
<keyword evidence="8" id="KW-0812">Transmembrane</keyword>
<reference evidence="10" key="1">
    <citation type="submission" date="2021-02" db="EMBL/GenBank/DDBJ databases">
        <authorList>
            <person name="Nowell W R."/>
        </authorList>
    </citation>
    <scope>NUCLEOTIDE SEQUENCE</scope>
</reference>
<dbReference type="InterPro" id="IPR031595">
    <property type="entry name" value="PRORP_C"/>
</dbReference>
<feature type="transmembrane region" description="Helical" evidence="8">
    <location>
        <begin position="850"/>
        <end position="869"/>
    </location>
</feature>
<evidence type="ECO:0000256" key="6">
    <source>
        <dbReference type="ARBA" id="ARBA00022946"/>
    </source>
</evidence>
<keyword evidence="5" id="KW-0862">Zinc</keyword>
<dbReference type="GO" id="GO:0004526">
    <property type="term" value="F:ribonuclease P activity"/>
    <property type="evidence" value="ECO:0007669"/>
    <property type="project" value="TreeGrafter"/>
</dbReference>
<dbReference type="Gene3D" id="3.40.50.11980">
    <property type="match status" value="1"/>
</dbReference>